<keyword evidence="1" id="KW-1133">Transmembrane helix</keyword>
<evidence type="ECO:0000256" key="1">
    <source>
        <dbReference type="SAM" id="Phobius"/>
    </source>
</evidence>
<evidence type="ECO:0000313" key="3">
    <source>
        <dbReference type="EMBL" id="QLB67668.1"/>
    </source>
</evidence>
<feature type="transmembrane region" description="Helical" evidence="1">
    <location>
        <begin position="269"/>
        <end position="287"/>
    </location>
</feature>
<feature type="transmembrane region" description="Helical" evidence="1">
    <location>
        <begin position="12"/>
        <end position="36"/>
    </location>
</feature>
<accession>A0A9Q6WQY0</accession>
<geneLocation type="plasmid" evidence="3">
    <name>unnamed</name>
</geneLocation>
<feature type="transmembrane region" description="Helical" evidence="1">
    <location>
        <begin position="48"/>
        <end position="65"/>
    </location>
</feature>
<reference evidence="3 4" key="1">
    <citation type="journal article" date="2014" name="Genome Announc.">
        <title>Draft Genome Sequence of the Haloacid-Degrading Burkholderia caribensis Strain MBA4.</title>
        <authorList>
            <person name="Pan Y."/>
            <person name="Kong K.F."/>
            <person name="Tsang J.S."/>
        </authorList>
    </citation>
    <scope>NUCLEOTIDE SEQUENCE [LARGE SCALE GENOMIC DNA]</scope>
    <source>
        <strain evidence="3 4">852011</strain>
    </source>
</reference>
<feature type="transmembrane region" description="Helical" evidence="1">
    <location>
        <begin position="239"/>
        <end position="257"/>
    </location>
</feature>
<dbReference type="AlphaFoldDB" id="A0A9Q6WQY0"/>
<sequence>MIDITPRAVTGTLAALCALVMGVAIRRGATCTVAAVNEIIDERRCGRLLALIAASTLVLGGLLLAHSFDVLPSLPASAPVTRATVWGGLMLGLGASVNGACALGTIARIGAGQWCYVATPIGYYAGCHVAARALGVEPPLAVHDSPALHASASIAVLLVAIVATFAAGALHSRFARTTRGVSRSTPEEDRHASWSPHVATSAIGITFVLLFVLDGAWTYTDTLADLAQGHAGATCSRALLFGALLLGVTSAPVARAMRGAQARATRVTALQLARCLSGGALMGWASLMIPGGNDSLVLVAMPLLRPYAWVAFAAMSFAIGAASLSCRLLRAHRQRETSRLA</sequence>
<feature type="transmembrane region" description="Helical" evidence="1">
    <location>
        <begin position="85"/>
        <end position="107"/>
    </location>
</feature>
<gene>
    <name evidence="3" type="ORF">A9O66_35300</name>
    <name evidence="2" type="ORF">VOI32_25985</name>
</gene>
<feature type="transmembrane region" description="Helical" evidence="1">
    <location>
        <begin position="307"/>
        <end position="329"/>
    </location>
</feature>
<reference evidence="3" key="2">
    <citation type="submission" date="2016-06" db="EMBL/GenBank/DDBJ databases">
        <authorList>
            <person name="Huang P."/>
            <person name="Jiang X."/>
            <person name="Liu X."/>
        </authorList>
    </citation>
    <scope>NUCLEOTIDE SEQUENCE</scope>
    <source>
        <strain evidence="3">852011</strain>
        <plasmid evidence="3">unnamed</plasmid>
    </source>
</reference>
<evidence type="ECO:0000313" key="4">
    <source>
        <dbReference type="Proteomes" id="UP000509548"/>
    </source>
</evidence>
<feature type="transmembrane region" description="Helical" evidence="1">
    <location>
        <begin position="147"/>
        <end position="170"/>
    </location>
</feature>
<dbReference type="InterPro" id="IPR007272">
    <property type="entry name" value="Sulf_transp_TsuA/YedE"/>
</dbReference>
<geneLocation type="plasmid" evidence="4"/>
<dbReference type="Pfam" id="PF04143">
    <property type="entry name" value="Sulf_transp"/>
    <property type="match status" value="1"/>
</dbReference>
<proteinExistence type="predicted"/>
<dbReference type="Proteomes" id="UP001462961">
    <property type="component" value="Unassembled WGS sequence"/>
</dbReference>
<keyword evidence="3" id="KW-0614">Plasmid</keyword>
<reference evidence="2 5" key="3">
    <citation type="submission" date="2024-01" db="EMBL/GenBank/DDBJ databases">
        <title>The diversity of rhizobia nodulating Mimosa spp. in eleven states of Brazil covering several biomes is determined by host plant, location, and edaphic factors.</title>
        <authorList>
            <person name="Rouws L."/>
            <person name="Barauna A."/>
            <person name="Beukes C."/>
            <person name="De Faria S.M."/>
            <person name="Gross E."/>
            <person name="Dos Reis Junior F.B."/>
            <person name="Simon M."/>
            <person name="Maluk M."/>
            <person name="Odee D.W."/>
            <person name="Kenicer G."/>
            <person name="Young J.P.W."/>
            <person name="Reis V.M."/>
            <person name="Zilli J."/>
            <person name="James E.K."/>
        </authorList>
    </citation>
    <scope>NUCLEOTIDE SEQUENCE [LARGE SCALE GENOMIC DNA]</scope>
    <source>
        <strain evidence="2 5">JHI1651</strain>
    </source>
</reference>
<evidence type="ECO:0000313" key="2">
    <source>
        <dbReference type="EMBL" id="MEO1757372.1"/>
    </source>
</evidence>
<dbReference type="EMBL" id="CP015960">
    <property type="protein sequence ID" value="QLB67668.1"/>
    <property type="molecule type" value="Genomic_DNA"/>
</dbReference>
<evidence type="ECO:0000313" key="5">
    <source>
        <dbReference type="Proteomes" id="UP001462961"/>
    </source>
</evidence>
<name>A0A9Q6WQY0_9BURK</name>
<feature type="transmembrane region" description="Helical" evidence="1">
    <location>
        <begin position="114"/>
        <end position="135"/>
    </location>
</feature>
<keyword evidence="5" id="KW-1185">Reference proteome</keyword>
<dbReference type="Proteomes" id="UP000509548">
    <property type="component" value="Plasmid unnamed"/>
</dbReference>
<protein>
    <submittedName>
        <fullName evidence="2">YeeE/YedE thiosulfate transporter family protein</fullName>
    </submittedName>
</protein>
<dbReference type="EMBL" id="JAYLVJ010000037">
    <property type="protein sequence ID" value="MEO1757372.1"/>
    <property type="molecule type" value="Genomic_DNA"/>
</dbReference>
<keyword evidence="1" id="KW-0812">Transmembrane</keyword>
<organism evidence="3 4">
    <name type="scientific">Paraburkholderia caribensis</name>
    <dbReference type="NCBI Taxonomy" id="75105"/>
    <lineage>
        <taxon>Bacteria</taxon>
        <taxon>Pseudomonadati</taxon>
        <taxon>Pseudomonadota</taxon>
        <taxon>Betaproteobacteria</taxon>
        <taxon>Burkholderiales</taxon>
        <taxon>Burkholderiaceae</taxon>
        <taxon>Paraburkholderia</taxon>
    </lineage>
</organism>
<feature type="transmembrane region" description="Helical" evidence="1">
    <location>
        <begin position="198"/>
        <end position="219"/>
    </location>
</feature>
<dbReference type="RefSeq" id="WP_107202640.1">
    <property type="nucleotide sequence ID" value="NZ_CP015960.1"/>
</dbReference>
<keyword evidence="1" id="KW-0472">Membrane</keyword>